<gene>
    <name evidence="1" type="ORF">HQN79_03975</name>
</gene>
<reference evidence="1 2" key="1">
    <citation type="submission" date="2020-05" db="EMBL/GenBank/DDBJ databases">
        <title>Thiomicrorhabdus sediminis sp.nov. and Thiomicrorhabdus xiamenensis sp.nov., novel sulfur-oxidizing bacteria isolated from coastal sediment.</title>
        <authorList>
            <person name="Liu X."/>
        </authorList>
    </citation>
    <scope>NUCLEOTIDE SEQUENCE [LARGE SCALE GENOMIC DNA]</scope>
    <source>
        <strain evidence="1 2">G2</strain>
    </source>
</reference>
<dbReference type="AlphaFoldDB" id="A0A7D4SRU2"/>
<proteinExistence type="predicted"/>
<evidence type="ECO:0000313" key="2">
    <source>
        <dbReference type="Proteomes" id="UP000504724"/>
    </source>
</evidence>
<dbReference type="Gene3D" id="3.30.420.130">
    <property type="entry name" value="Dinitrogenase iron-molybdenum cofactor biosynthesis domain"/>
    <property type="match status" value="1"/>
</dbReference>
<dbReference type="EMBL" id="CP054020">
    <property type="protein sequence ID" value="QKI88783.1"/>
    <property type="molecule type" value="Genomic_DNA"/>
</dbReference>
<dbReference type="Proteomes" id="UP000504724">
    <property type="component" value="Chromosome"/>
</dbReference>
<dbReference type="SUPFAM" id="SSF53146">
    <property type="entry name" value="Nitrogenase accessory factor-like"/>
    <property type="match status" value="1"/>
</dbReference>
<organism evidence="1 2">
    <name type="scientific">Thiomicrorhabdus xiamenensis</name>
    <dbReference type="NCBI Taxonomy" id="2739063"/>
    <lineage>
        <taxon>Bacteria</taxon>
        <taxon>Pseudomonadati</taxon>
        <taxon>Pseudomonadota</taxon>
        <taxon>Gammaproteobacteria</taxon>
        <taxon>Thiotrichales</taxon>
        <taxon>Piscirickettsiaceae</taxon>
        <taxon>Thiomicrorhabdus</taxon>
    </lineage>
</organism>
<protein>
    <recommendedName>
        <fullName evidence="3">Dinitrogenase iron-molybdenum cofactor biosynthesis domain-containing protein</fullName>
    </recommendedName>
</protein>
<dbReference type="InterPro" id="IPR036105">
    <property type="entry name" value="DiNase_FeMo-co_biosyn_sf"/>
</dbReference>
<evidence type="ECO:0008006" key="3">
    <source>
        <dbReference type="Google" id="ProtNLM"/>
    </source>
</evidence>
<dbReference type="RefSeq" id="WP_173284396.1">
    <property type="nucleotide sequence ID" value="NZ_CP054020.1"/>
</dbReference>
<keyword evidence="2" id="KW-1185">Reference proteome</keyword>
<accession>A0A7D4SRU2</accession>
<dbReference type="KEGG" id="txa:HQN79_03975"/>
<evidence type="ECO:0000313" key="1">
    <source>
        <dbReference type="EMBL" id="QKI88783.1"/>
    </source>
</evidence>
<sequence>MKIAISSIDGKTICGDAGSCQGFLIYEISTNQTIHQTYIELSREQILKNLTTPISDIPDHPLTDINAFITQSIEKELQSRLESDDIKVVKTKDHEPLMALNQIELTCH</sequence>
<name>A0A7D4SRU2_9GAMM</name>